<name>A0AAV7K561_9METZ</name>
<dbReference type="AlphaFoldDB" id="A0AAV7K561"/>
<protein>
    <submittedName>
        <fullName evidence="2">Uncharacterized protein</fullName>
    </submittedName>
</protein>
<accession>A0AAV7K561</accession>
<proteinExistence type="predicted"/>
<keyword evidence="1" id="KW-0175">Coiled coil</keyword>
<evidence type="ECO:0000313" key="3">
    <source>
        <dbReference type="Proteomes" id="UP001165289"/>
    </source>
</evidence>
<organism evidence="2 3">
    <name type="scientific">Oopsacas minuta</name>
    <dbReference type="NCBI Taxonomy" id="111878"/>
    <lineage>
        <taxon>Eukaryota</taxon>
        <taxon>Metazoa</taxon>
        <taxon>Porifera</taxon>
        <taxon>Hexactinellida</taxon>
        <taxon>Hexasterophora</taxon>
        <taxon>Lyssacinosida</taxon>
        <taxon>Leucopsacidae</taxon>
        <taxon>Oopsacas</taxon>
    </lineage>
</organism>
<dbReference type="Proteomes" id="UP001165289">
    <property type="component" value="Unassembled WGS sequence"/>
</dbReference>
<sequence length="882" mass="101486">MAEDTNTELDTFQDKHTELRATLSSLIKQHKKNVGSKRTEAQELGVILRQCKELLRTVSATFSELVVLEKLYKAIQKPDKSVTSNLKTIQEDFKDFKEELEKTRVGLESDFINKIQGCIVEIERKLNEYESYVSIVTKGQMLRNSTVLKERISRFKEDIFDELEPKIQELFSYIIEESAEKGDSISCIEEQAGEPKLQRKHSGVAVDESATRKKRAQTATVYTYKLKNTENVTAMHYGQRIGDIYSSWKKLEAKTQVYYTALKFRLKEREVSKDLLENAEKWYNDHKDTQDKRLLVKEFERYFINGHIFDTFEAHLNAMQELCRNYAELKDTYQISVFHTDMMIELYHGYQQKYFDLKNKIDDLVPYSKANAYEQMVMDVEDKLQILDRLLEALLSTIHALRENKQGLYMNINERVVEIQNELTAGEILIGQLTDEYACLSTSLVAKKKDHHETMCSNFQHHQSDFKSCRDGLTALWIEDTRNKFVQREKFESERINISDKFRRGSDQGNEMAFLIKQSDTKQTQEDIWAPSLNLTNMSAAAELLGEMFDDDDGDDTPQAEELIGYAQDLLDSIRMWAEEKTLFLKSSQFDHSDSTTANPSFFKLQNVRDELNTKLEEFESIKSEYQAVLLKSHYSLLVDTLNTLTTQLSSQEHDLGVQLVFIQDFDHSIKECKRQLNQRRESIESIFSNNTDITEGIIQFKKLSDGLPELERAISKLTRKAVGTKKRFPRTDLTDQSSSLSDEFLKTKKEVTDQLAGARLGGEQLIDYSDKLGECRIKLDAVKKGAQVALAMPIEIRGSQVTDASVKEAEEDLKVFKTEFESIPILQEPIPTTLAIPSDTLTARDNILTDISGIHDDLTTWLTHASAVQYNLSIMISKFQS</sequence>
<evidence type="ECO:0000256" key="1">
    <source>
        <dbReference type="SAM" id="Coils"/>
    </source>
</evidence>
<comment type="caution">
    <text evidence="2">The sequence shown here is derived from an EMBL/GenBank/DDBJ whole genome shotgun (WGS) entry which is preliminary data.</text>
</comment>
<keyword evidence="3" id="KW-1185">Reference proteome</keyword>
<evidence type="ECO:0000313" key="2">
    <source>
        <dbReference type="EMBL" id="KAI6656384.1"/>
    </source>
</evidence>
<reference evidence="2 3" key="1">
    <citation type="journal article" date="2023" name="BMC Biol.">
        <title>The compact genome of the sponge Oopsacas minuta (Hexactinellida) is lacking key metazoan core genes.</title>
        <authorList>
            <person name="Santini S."/>
            <person name="Schenkelaars Q."/>
            <person name="Jourda C."/>
            <person name="Duchesne M."/>
            <person name="Belahbib H."/>
            <person name="Rocher C."/>
            <person name="Selva M."/>
            <person name="Riesgo A."/>
            <person name="Vervoort M."/>
            <person name="Leys S.P."/>
            <person name="Kodjabachian L."/>
            <person name="Le Bivic A."/>
            <person name="Borchiellini C."/>
            <person name="Claverie J.M."/>
            <person name="Renard E."/>
        </authorList>
    </citation>
    <scope>NUCLEOTIDE SEQUENCE [LARGE SCALE GENOMIC DNA]</scope>
    <source>
        <strain evidence="2">SPO-2</strain>
    </source>
</reference>
<feature type="coiled-coil region" evidence="1">
    <location>
        <begin position="370"/>
        <end position="404"/>
    </location>
</feature>
<gene>
    <name evidence="2" type="ORF">LOD99_1183</name>
</gene>
<dbReference type="EMBL" id="JAKMXF010000144">
    <property type="protein sequence ID" value="KAI6656384.1"/>
    <property type="molecule type" value="Genomic_DNA"/>
</dbReference>